<gene>
    <name evidence="3" type="ORF">POVWA1_046740</name>
    <name evidence="4" type="ORF">POVWA2_045620</name>
</gene>
<reference evidence="5" key="2">
    <citation type="submission" date="2016-05" db="EMBL/GenBank/DDBJ databases">
        <authorList>
            <person name="Naeem Raeece"/>
        </authorList>
    </citation>
    <scope>NUCLEOTIDE SEQUENCE [LARGE SCALE GENOMIC DNA]</scope>
</reference>
<keyword evidence="1" id="KW-0175">Coiled coil</keyword>
<evidence type="ECO:0000256" key="2">
    <source>
        <dbReference type="SAM" id="MobiDB-lite"/>
    </source>
</evidence>
<protein>
    <recommendedName>
        <fullName evidence="7">Gamma tubulin complex component protein N-terminal domain-containing protein</fullName>
    </recommendedName>
</protein>
<dbReference type="Proteomes" id="UP000078550">
    <property type="component" value="Unassembled WGS sequence"/>
</dbReference>
<evidence type="ECO:0000313" key="4">
    <source>
        <dbReference type="EMBL" id="SBT43303.1"/>
    </source>
</evidence>
<dbReference type="EMBL" id="FLRE01000166">
    <property type="protein sequence ID" value="SBT43303.1"/>
    <property type="molecule type" value="Genomic_DNA"/>
</dbReference>
<feature type="compositionally biased region" description="Polar residues" evidence="2">
    <location>
        <begin position="1688"/>
        <end position="1697"/>
    </location>
</feature>
<sequence length="1930" mass="229473">MCIPLLTHSGNMTSSYINEVRKRQKEYLSCLLGKFQEYSSEKFLTSLINKSLNEIALYPFQDVNENEVINDINKFINELSINAEYKKKIIFRHLCEVFLSDKFFIYDEKDRYDLKYVILKLLFLIGDNKRISNSKEIDSLYDKYISNKKNEQVNKIVLNLNEKKALDDINNFNIEEEKKYINEFHQSDDEDTRFTSSSQEEYEKGEYNELIEKEKREKYGELDHVNIGNENYRNKQNSCSEDSDVSNFYETKYSVYVEDYMKSRNELTYENVIRKISNCVYKYPHYGNIKNRVGGISNYFSGRQKANYNNDNVENEEYGTGEYTDEMNYHNSKTKYEENEWKKQHLYDSSNVASDEDIFISLKNRQKKNKDALFMSRPKEQYFFNNINMFDEEIYDHIDKDPSIIYETDIYNLHNVFTMGGDVEREGQAEEEGVELEGKTVIGHTGTWRTGAGHENGRVSRKSGEFRMRKANDSNISLEIEHKIDVIDNALNGNSSRYDKLMVRENNRASSILRGKNVAKTRRNKRKKKTFYVSEIFIVKEILMILSLNCPIKYGDNFFTNFLDFLFNKVMDKNKIKDDFLFFIQIKKKMKKNKKGQHSEMNSEIVKYHAVVNEMMNVKLYNTRRGAFKNYIKIVKKTSIKLFYIHIFFFLVNKFRSFFFFLPCKLSNLFNYIIYIKENFKYEEGKRNFFFLSHQMCMNESVSGSMHMNSSNVRVGSGVRTGTSDVTHANNNAVSSNNVYYQGNFLECFLGSLKSIYDEWVNIVEFLYNYHTLLVLRQYNIVPVKDEQLWEFLQRVNGIKVMNFLKVDNFVNWKKKRKRKRRDGKREKEKSKFIKCGSCSTNEYLGLDNISSFRSLSLIHLHFVINKYLYVWDILYDFVDYIFSYLLHNISISDYIHFNANYDNAKKFCICYDMILLYWRNNQIVYNKSMEKIFRFFLNDLNIYYSRHIHNWIKKGKTDDDKFNEFFVYSEKKCRENEFADNMLFVKKQNDFVLCPEFFNSFVFFLISLGNNIRLYMKINSEKDTTDYVDYYLWEEAEGERCSLSSTSRGMPCVSPNNVTPNNVTPNNGYAYPHGYWHPYHKENLWEDKTKGNFLTHGYHAPVMRRLHENTLNYYYNMENVKKIQNCSLDIISKFLRISKNKKEGLPYFNKNIMTLNISYDLFIKKFLHEQFFNFYQKSNNIFLYSLMKYCYLWEYFCCLRSLVFLEISDFISPFFEYIFKEVSIPIIDEKDLNFTFRQCIVHNTSRLHQRGSNENGDAENYSCSSFLHKKFILIHMKILLSKDDSYHNYDKKEYENFLLNYEKGGKENMEMQKYHSYVDNASKMKTTEGKISQTNRNKIADVNVPFTHGYGNNHESSLPGEEEISHMESMKISITPVDNRDEKDDTFAKKHYWENNAEEQLSHFVNKRREKKKDVLLVNGRVQYPNKHHLGGNASLEKAEESTIYEELTSSFYKEEIIANILKRFYFSLKENKIYNNNINVINYRNLIIDIKGAPFINFLFDGKCLEKYSAIFSFFLEIKKSLHVLNLVHIFYKYIKGKSEAISGLPLDDFHIITCALCILKYKIYFFLNTLYTYYQWVLSFSWSNFVLNLYRAKSLYHIKINHEMYLNFVVEAMLVPIITEHQELYNLYISNDDKKNHLYKKYEEKFFNCAVNKKKCSKGNSSAYTSEKDANLPHDRYGKNAALRNPSSQESMFNRTGDRNIHTDNATHEAHRYAHFDYDNYNHVACSSPTNSLKKQFLLNELFSNNIINLLFIPSQIYEILQKISKHLNFNFDLNFDNSYDDPFGYKEKREEDEVEEDELEEDEEEIKEVKKNIINAPRDAKRVHTRNDMEDAKFAEKEQLIFSIKNDIKMLSHVFEIHYSEFMMKLNVISVNVEDNSFFGPNKNSLLFNHIIRLDKNVLKKVSILEYMLSFQSFNNDSNSVAYCSH</sequence>
<organism evidence="3 6">
    <name type="scientific">Plasmodium ovale wallikeri</name>
    <dbReference type="NCBI Taxonomy" id="864142"/>
    <lineage>
        <taxon>Eukaryota</taxon>
        <taxon>Sar</taxon>
        <taxon>Alveolata</taxon>
        <taxon>Apicomplexa</taxon>
        <taxon>Aconoidasida</taxon>
        <taxon>Haemosporida</taxon>
        <taxon>Plasmodiidae</taxon>
        <taxon>Plasmodium</taxon>
        <taxon>Plasmodium (Plasmodium)</taxon>
    </lineage>
</organism>
<feature type="region of interest" description="Disordered" evidence="2">
    <location>
        <begin position="1678"/>
        <end position="1698"/>
    </location>
</feature>
<dbReference type="Proteomes" id="UP000078555">
    <property type="component" value="Unassembled WGS sequence"/>
</dbReference>
<keyword evidence="6" id="KW-1185">Reference proteome</keyword>
<dbReference type="InterPro" id="IPR042241">
    <property type="entry name" value="GCP_C_sf"/>
</dbReference>
<reference evidence="3" key="1">
    <citation type="submission" date="2016-05" db="EMBL/GenBank/DDBJ databases">
        <authorList>
            <person name="Lavstsen T."/>
            <person name="Jespersen J.S."/>
        </authorList>
    </citation>
    <scope>NUCLEOTIDE SEQUENCE [LARGE SCALE GENOMIC DNA]</scope>
</reference>
<evidence type="ECO:0000313" key="3">
    <source>
        <dbReference type="EMBL" id="SBT42827.1"/>
    </source>
</evidence>
<dbReference type="EMBL" id="FLRD01000125">
    <property type="protein sequence ID" value="SBT42827.1"/>
    <property type="molecule type" value="Genomic_DNA"/>
</dbReference>
<proteinExistence type="predicted"/>
<reference evidence="6" key="3">
    <citation type="submission" date="2016-05" db="EMBL/GenBank/DDBJ databases">
        <authorList>
            <person name="Naeem R."/>
        </authorList>
    </citation>
    <scope>NUCLEOTIDE SEQUENCE [LARGE SCALE GENOMIC DNA]</scope>
</reference>
<feature type="coiled-coil region" evidence="1">
    <location>
        <begin position="1789"/>
        <end position="1820"/>
    </location>
</feature>
<name>A0A1A8ZG32_PLAOA</name>
<evidence type="ECO:0000256" key="1">
    <source>
        <dbReference type="SAM" id="Coils"/>
    </source>
</evidence>
<evidence type="ECO:0000313" key="5">
    <source>
        <dbReference type="Proteomes" id="UP000078550"/>
    </source>
</evidence>
<evidence type="ECO:0008006" key="7">
    <source>
        <dbReference type="Google" id="ProtNLM"/>
    </source>
</evidence>
<dbReference type="Gene3D" id="1.20.120.1900">
    <property type="entry name" value="Gamma-tubulin complex, C-terminal domain"/>
    <property type="match status" value="1"/>
</dbReference>
<accession>A0A1A8ZG32</accession>
<evidence type="ECO:0000313" key="6">
    <source>
        <dbReference type="Proteomes" id="UP000078555"/>
    </source>
</evidence>